<dbReference type="EMBL" id="BSOJ01000004">
    <property type="protein sequence ID" value="GLR25108.1"/>
    <property type="molecule type" value="Genomic_DNA"/>
</dbReference>
<keyword evidence="6" id="KW-1185">Reference proteome</keyword>
<dbReference type="Pfam" id="PF02311">
    <property type="entry name" value="AraC_binding"/>
    <property type="match status" value="1"/>
</dbReference>
<dbReference type="Pfam" id="PF12833">
    <property type="entry name" value="HTH_18"/>
    <property type="match status" value="1"/>
</dbReference>
<dbReference type="InterPro" id="IPR018060">
    <property type="entry name" value="HTH_AraC"/>
</dbReference>
<proteinExistence type="predicted"/>
<dbReference type="SUPFAM" id="SSF46689">
    <property type="entry name" value="Homeodomain-like"/>
    <property type="match status" value="1"/>
</dbReference>
<evidence type="ECO:0000256" key="3">
    <source>
        <dbReference type="ARBA" id="ARBA00023163"/>
    </source>
</evidence>
<dbReference type="Gene3D" id="1.10.10.60">
    <property type="entry name" value="Homeodomain-like"/>
    <property type="match status" value="1"/>
</dbReference>
<dbReference type="InterPro" id="IPR003313">
    <property type="entry name" value="AraC-bd"/>
</dbReference>
<comment type="caution">
    <text evidence="5">The sequence shown here is derived from an EMBL/GenBank/DDBJ whole genome shotgun (WGS) entry which is preliminary data.</text>
</comment>
<feature type="domain" description="HTH araC/xylS-type" evidence="4">
    <location>
        <begin position="188"/>
        <end position="286"/>
    </location>
</feature>
<keyword evidence="3" id="KW-0804">Transcription</keyword>
<sequence>MGVNVLPYVPQAPSAVPVEIQRISHEHPMHKMPPHGHTFHELLAIRSGTGFHTIGDTVFKAEPGMVFLIAPGVQHDARNLGDVDAWVILFLAECLEEVSTLGSVLERLFQQPVLRMTRPVSLLQTDFRHTDDVIGKMAEELAQKRAGYDIVVKAHLQLLLVQIARAAACFDNAGLPSAAKGADQDWINAVFSDIDTHFAGECTLKTASERLGLNASYLTTKLRELTGKTFGDWVIERKMIEARRMLGNTAESVSDIAARLGYAEIESFVRRFKAHHATTPSQWRRAAREQTRLQP</sequence>
<evidence type="ECO:0000313" key="5">
    <source>
        <dbReference type="EMBL" id="GLR25108.1"/>
    </source>
</evidence>
<dbReference type="PROSITE" id="PS00041">
    <property type="entry name" value="HTH_ARAC_FAMILY_1"/>
    <property type="match status" value="1"/>
</dbReference>
<dbReference type="InterPro" id="IPR014710">
    <property type="entry name" value="RmlC-like_jellyroll"/>
</dbReference>
<name>A0ABQ5YQA8_9BURK</name>
<dbReference type="SUPFAM" id="SSF51215">
    <property type="entry name" value="Regulatory protein AraC"/>
    <property type="match status" value="1"/>
</dbReference>
<protein>
    <submittedName>
        <fullName evidence="5">AraC family transcriptional regulator</fullName>
    </submittedName>
</protein>
<dbReference type="PANTHER" id="PTHR43280">
    <property type="entry name" value="ARAC-FAMILY TRANSCRIPTIONAL REGULATOR"/>
    <property type="match status" value="1"/>
</dbReference>
<dbReference type="InterPro" id="IPR018062">
    <property type="entry name" value="HTH_AraC-typ_CS"/>
</dbReference>
<evidence type="ECO:0000313" key="6">
    <source>
        <dbReference type="Proteomes" id="UP001156664"/>
    </source>
</evidence>
<dbReference type="Gene3D" id="2.60.120.10">
    <property type="entry name" value="Jelly Rolls"/>
    <property type="match status" value="1"/>
</dbReference>
<accession>A0ABQ5YQA8</accession>
<evidence type="ECO:0000256" key="2">
    <source>
        <dbReference type="ARBA" id="ARBA00023125"/>
    </source>
</evidence>
<dbReference type="RefSeq" id="WP_284279420.1">
    <property type="nucleotide sequence ID" value="NZ_BSOJ01000004.1"/>
</dbReference>
<dbReference type="Proteomes" id="UP001156664">
    <property type="component" value="Unassembled WGS sequence"/>
</dbReference>
<keyword evidence="2" id="KW-0238">DNA-binding</keyword>
<keyword evidence="1" id="KW-0805">Transcription regulation</keyword>
<dbReference type="PROSITE" id="PS01124">
    <property type="entry name" value="HTH_ARAC_FAMILY_2"/>
    <property type="match status" value="1"/>
</dbReference>
<evidence type="ECO:0000259" key="4">
    <source>
        <dbReference type="PROSITE" id="PS01124"/>
    </source>
</evidence>
<organism evidence="5 6">
    <name type="scientific">Limnobacter litoralis</name>
    <dbReference type="NCBI Taxonomy" id="481366"/>
    <lineage>
        <taxon>Bacteria</taxon>
        <taxon>Pseudomonadati</taxon>
        <taxon>Pseudomonadota</taxon>
        <taxon>Betaproteobacteria</taxon>
        <taxon>Burkholderiales</taxon>
        <taxon>Burkholderiaceae</taxon>
        <taxon>Limnobacter</taxon>
    </lineage>
</organism>
<dbReference type="InterPro" id="IPR037923">
    <property type="entry name" value="HTH-like"/>
</dbReference>
<dbReference type="InterPro" id="IPR009057">
    <property type="entry name" value="Homeodomain-like_sf"/>
</dbReference>
<dbReference type="SMART" id="SM00342">
    <property type="entry name" value="HTH_ARAC"/>
    <property type="match status" value="1"/>
</dbReference>
<gene>
    <name evidence="5" type="ORF">GCM10007875_01950</name>
</gene>
<reference evidence="6" key="1">
    <citation type="journal article" date="2019" name="Int. J. Syst. Evol. Microbiol.">
        <title>The Global Catalogue of Microorganisms (GCM) 10K type strain sequencing project: providing services to taxonomists for standard genome sequencing and annotation.</title>
        <authorList>
            <consortium name="The Broad Institute Genomics Platform"/>
            <consortium name="The Broad Institute Genome Sequencing Center for Infectious Disease"/>
            <person name="Wu L."/>
            <person name="Ma J."/>
        </authorList>
    </citation>
    <scope>NUCLEOTIDE SEQUENCE [LARGE SCALE GENOMIC DNA]</scope>
    <source>
        <strain evidence="6">NBRC 105857</strain>
    </source>
</reference>
<dbReference type="PANTHER" id="PTHR43280:SF2">
    <property type="entry name" value="HTH-TYPE TRANSCRIPTIONAL REGULATOR EXSA"/>
    <property type="match status" value="1"/>
</dbReference>
<evidence type="ECO:0000256" key="1">
    <source>
        <dbReference type="ARBA" id="ARBA00023015"/>
    </source>
</evidence>